<comment type="caution">
    <text evidence="3">The sequence shown here is derived from an EMBL/GenBank/DDBJ whole genome shotgun (WGS) entry which is preliminary data.</text>
</comment>
<reference evidence="3 4" key="1">
    <citation type="submission" date="2019-12" db="EMBL/GenBank/DDBJ databases">
        <title>Whole genome shotgun sequence of Streptomyces caniferus NBRC 15389.</title>
        <authorList>
            <person name="Ichikawa N."/>
            <person name="Kimura A."/>
            <person name="Kitahashi Y."/>
            <person name="Komaki H."/>
            <person name="Tamura T."/>
        </authorList>
    </citation>
    <scope>NUCLEOTIDE SEQUENCE [LARGE SCALE GENOMIC DNA]</scope>
    <source>
        <strain evidence="3 4">NBRC 15389</strain>
    </source>
</reference>
<dbReference type="InterPro" id="IPR019606">
    <property type="entry name" value="GerMN"/>
</dbReference>
<evidence type="ECO:0000259" key="2">
    <source>
        <dbReference type="Pfam" id="PF10646"/>
    </source>
</evidence>
<dbReference type="PROSITE" id="PS51257">
    <property type="entry name" value="PROKAR_LIPOPROTEIN"/>
    <property type="match status" value="1"/>
</dbReference>
<evidence type="ECO:0000313" key="3">
    <source>
        <dbReference type="EMBL" id="GFE05687.1"/>
    </source>
</evidence>
<organism evidence="3 4">
    <name type="scientific">Streptomyces caniferus</name>
    <dbReference type="NCBI Taxonomy" id="285557"/>
    <lineage>
        <taxon>Bacteria</taxon>
        <taxon>Bacillati</taxon>
        <taxon>Actinomycetota</taxon>
        <taxon>Actinomycetes</taxon>
        <taxon>Kitasatosporales</taxon>
        <taxon>Streptomycetaceae</taxon>
        <taxon>Streptomyces</taxon>
    </lineage>
</organism>
<proteinExistence type="predicted"/>
<feature type="chain" id="PRO_5025055631" description="GerMN domain-containing protein" evidence="1">
    <location>
        <begin position="17"/>
        <end position="164"/>
    </location>
</feature>
<accession>A0A640S3X5</accession>
<dbReference type="EMBL" id="BLIN01000003">
    <property type="protein sequence ID" value="GFE05687.1"/>
    <property type="molecule type" value="Genomic_DNA"/>
</dbReference>
<evidence type="ECO:0000256" key="1">
    <source>
        <dbReference type="SAM" id="SignalP"/>
    </source>
</evidence>
<name>A0A640S3X5_9ACTN</name>
<dbReference type="Proteomes" id="UP000435837">
    <property type="component" value="Unassembled WGS sequence"/>
</dbReference>
<protein>
    <recommendedName>
        <fullName evidence="2">GerMN domain-containing protein</fullName>
    </recommendedName>
</protein>
<feature type="domain" description="GerMN" evidence="2">
    <location>
        <begin position="43"/>
        <end position="131"/>
    </location>
</feature>
<sequence length="164" mass="16744">MTRSRTAFLCALLALAAAGCGIRPTGVTNGGTAPSGISQGMRVYFASDSGPRGVSRPATTVDQLDDAFKLLAAGPTSGERANGLANLVPEDAGLNATADRGNVTIHTTGSFVGSPGDQSTGQLVCTLARAEVLIHGTRPDKVQVTLVGDEGRVGPYQCQQFLQG</sequence>
<evidence type="ECO:0000313" key="4">
    <source>
        <dbReference type="Proteomes" id="UP000435837"/>
    </source>
</evidence>
<dbReference type="RefSeq" id="WP_159472250.1">
    <property type="nucleotide sequence ID" value="NZ_BAAATH010000004.1"/>
</dbReference>
<feature type="signal peptide" evidence="1">
    <location>
        <begin position="1"/>
        <end position="16"/>
    </location>
</feature>
<dbReference type="AlphaFoldDB" id="A0A640S3X5"/>
<dbReference type="Pfam" id="PF10646">
    <property type="entry name" value="Germane"/>
    <property type="match status" value="1"/>
</dbReference>
<dbReference type="OrthoDB" id="3619627at2"/>
<gene>
    <name evidence="3" type="ORF">Scani_19550</name>
</gene>
<keyword evidence="1" id="KW-0732">Signal</keyword>